<organism evidence="1 2">
    <name type="scientific">Leptospira inadai serovar Lyme str. 10</name>
    <dbReference type="NCBI Taxonomy" id="1049790"/>
    <lineage>
        <taxon>Bacteria</taxon>
        <taxon>Pseudomonadati</taxon>
        <taxon>Spirochaetota</taxon>
        <taxon>Spirochaetia</taxon>
        <taxon>Leptospirales</taxon>
        <taxon>Leptospiraceae</taxon>
        <taxon>Leptospira</taxon>
    </lineage>
</organism>
<dbReference type="Proteomes" id="UP000018719">
    <property type="component" value="Unassembled WGS sequence"/>
</dbReference>
<gene>
    <name evidence="1" type="ORF">LEP1GSC047_2300</name>
</gene>
<protein>
    <submittedName>
        <fullName evidence="1">Uncharacterized protein</fullName>
    </submittedName>
</protein>
<proteinExistence type="predicted"/>
<accession>V6HFQ5</accession>
<dbReference type="AlphaFoldDB" id="V6HFQ5"/>
<reference evidence="1 2" key="1">
    <citation type="submission" date="2013-05" db="EMBL/GenBank/DDBJ databases">
        <authorList>
            <person name="Harkins D.M."/>
            <person name="Durkin A.S."/>
            <person name="Brinkac L.M."/>
            <person name="Haft D.H."/>
            <person name="Selengut J.D."/>
            <person name="Sanka R."/>
            <person name="DePew J."/>
            <person name="Purushe J."/>
            <person name="Hartskeerl R.A."/>
            <person name="Ahmed A."/>
            <person name="van der Linden H."/>
            <person name="Goris M.G.A."/>
            <person name="Vinetz J.M."/>
            <person name="Sutton G.G."/>
            <person name="Nierman W.C."/>
            <person name="Fouts D.E."/>
        </authorList>
    </citation>
    <scope>NUCLEOTIDE SEQUENCE [LARGE SCALE GENOMIC DNA]</scope>
    <source>
        <strain evidence="1 2">10</strain>
    </source>
</reference>
<name>V6HFQ5_9LEPT</name>
<evidence type="ECO:0000313" key="2">
    <source>
        <dbReference type="Proteomes" id="UP000018719"/>
    </source>
</evidence>
<sequence>MSNKKTQDNRHAELLSDLYSENRRLNLTLSELYFRKVLQKRTIISI</sequence>
<dbReference type="EMBL" id="AHMM02000006">
    <property type="protein sequence ID" value="EQA38648.1"/>
    <property type="molecule type" value="Genomic_DNA"/>
</dbReference>
<dbReference type="STRING" id="1049790.LEP1GSC047_2300"/>
<evidence type="ECO:0000313" key="1">
    <source>
        <dbReference type="EMBL" id="EQA38648.1"/>
    </source>
</evidence>
<comment type="caution">
    <text evidence="1">The sequence shown here is derived from an EMBL/GenBank/DDBJ whole genome shotgun (WGS) entry which is preliminary data.</text>
</comment>